<dbReference type="Proteomes" id="UP001521931">
    <property type="component" value="Unassembled WGS sequence"/>
</dbReference>
<accession>A0ABS9Q8H5</accession>
<comment type="caution">
    <text evidence="1">The sequence shown here is derived from an EMBL/GenBank/DDBJ whole genome shotgun (WGS) entry which is preliminary data.</text>
</comment>
<gene>
    <name evidence="1" type="ORF">MHL29_16970</name>
</gene>
<reference evidence="1 2" key="1">
    <citation type="submission" date="2022-02" db="EMBL/GenBank/DDBJ databases">
        <title>Uncovering new skin microbiome diversity through culturing and metagenomics.</title>
        <authorList>
            <person name="Conlan S."/>
            <person name="Deming C."/>
            <person name="Nisc Comparative Sequencing Program N."/>
            <person name="Segre J.A."/>
        </authorList>
    </citation>
    <scope>NUCLEOTIDE SEQUENCE [LARGE SCALE GENOMIC DNA]</scope>
    <source>
        <strain evidence="1 2">ACRQZ</strain>
    </source>
</reference>
<proteinExistence type="predicted"/>
<name>A0ABS9Q8H5_9MICO</name>
<dbReference type="EMBL" id="JAKRCV010000085">
    <property type="protein sequence ID" value="MCG7323570.1"/>
    <property type="molecule type" value="Genomic_DNA"/>
</dbReference>
<keyword evidence="2" id="KW-1185">Reference proteome</keyword>
<evidence type="ECO:0000313" key="2">
    <source>
        <dbReference type="Proteomes" id="UP001521931"/>
    </source>
</evidence>
<dbReference type="RefSeq" id="WP_239266357.1">
    <property type="nucleotide sequence ID" value="NZ_DAMCTM010000010.1"/>
</dbReference>
<organism evidence="1 2">
    <name type="scientific">Arsenicicoccus bolidensis</name>
    <dbReference type="NCBI Taxonomy" id="229480"/>
    <lineage>
        <taxon>Bacteria</taxon>
        <taxon>Bacillati</taxon>
        <taxon>Actinomycetota</taxon>
        <taxon>Actinomycetes</taxon>
        <taxon>Micrococcales</taxon>
        <taxon>Intrasporangiaceae</taxon>
        <taxon>Arsenicicoccus</taxon>
    </lineage>
</organism>
<protein>
    <submittedName>
        <fullName evidence="1">Uncharacterized protein</fullName>
    </submittedName>
</protein>
<evidence type="ECO:0000313" key="1">
    <source>
        <dbReference type="EMBL" id="MCG7323570.1"/>
    </source>
</evidence>
<sequence>MKLLAQYPDAVAVSLHDLEAEVLTTAAREIEFMALLDPDALGAVTLSGQDLRADLADCRALSPGLAPGNPDHRPLELWGFLRSPAPQALEPIDGRIADLLQRHTARLPADQRRLAAESLELGSGPLALLLLIDALRQSAAVLDDEEYETCQLLAQRYLASSRYTSALRSCWGRLGQGRSDQLRAEAAAAVLPLTGRCLLYLDTVDGRLHVRVPRTRLPDLLATAAVARDSIDPLQHRFPAHYRRGLEQLHADIEVVLRYLDAGPVHRTLWRWGAGR</sequence>